<accession>A0A6C0B2C8</accession>
<dbReference type="EMBL" id="MN739050">
    <property type="protein sequence ID" value="QHS85954.1"/>
    <property type="molecule type" value="Genomic_DNA"/>
</dbReference>
<organism evidence="1">
    <name type="scientific">viral metagenome</name>
    <dbReference type="NCBI Taxonomy" id="1070528"/>
    <lineage>
        <taxon>unclassified sequences</taxon>
        <taxon>metagenomes</taxon>
        <taxon>organismal metagenomes</taxon>
    </lineage>
</organism>
<reference evidence="1" key="1">
    <citation type="journal article" date="2020" name="Nature">
        <title>Giant virus diversity and host interactions through global metagenomics.</title>
        <authorList>
            <person name="Schulz F."/>
            <person name="Roux S."/>
            <person name="Paez-Espino D."/>
            <person name="Jungbluth S."/>
            <person name="Walsh D.A."/>
            <person name="Denef V.J."/>
            <person name="McMahon K.D."/>
            <person name="Konstantinidis K.T."/>
            <person name="Eloe-Fadrosh E.A."/>
            <person name="Kyrpides N.C."/>
            <person name="Woyke T."/>
        </authorList>
    </citation>
    <scope>NUCLEOTIDE SEQUENCE</scope>
    <source>
        <strain evidence="1">GVMAG-M-3300009185-7</strain>
    </source>
</reference>
<proteinExistence type="predicted"/>
<evidence type="ECO:0000313" key="1">
    <source>
        <dbReference type="EMBL" id="QHS85954.1"/>
    </source>
</evidence>
<protein>
    <submittedName>
        <fullName evidence="1">Uncharacterized protein</fullName>
    </submittedName>
</protein>
<sequence>MTAQEHVQIETIQIVVSKKQQEKPLAIQILQIGNQISNLLYGKALEQCLGKKQKISSVSSDYHKHRHFCIKMPCNLEDIKGDKKSIENYTYIINMVKHGKQEKFSIDII</sequence>
<name>A0A6C0B2C8_9ZZZZ</name>
<dbReference type="AlphaFoldDB" id="A0A6C0B2C8"/>